<comment type="caution">
    <text evidence="8">The sequence shown here is derived from an EMBL/GenBank/DDBJ whole genome shotgun (WGS) entry which is preliminary data.</text>
</comment>
<dbReference type="InterPro" id="IPR003594">
    <property type="entry name" value="HATPase_dom"/>
</dbReference>
<dbReference type="PANTHER" id="PTHR43304">
    <property type="entry name" value="PHYTOCHROME-LIKE PROTEIN CPH1"/>
    <property type="match status" value="1"/>
</dbReference>
<dbReference type="CDD" id="cd00130">
    <property type="entry name" value="PAS"/>
    <property type="match status" value="1"/>
</dbReference>
<dbReference type="SMART" id="SM00387">
    <property type="entry name" value="HATPase_c"/>
    <property type="match status" value="1"/>
</dbReference>
<dbReference type="InterPro" id="IPR005467">
    <property type="entry name" value="His_kinase_dom"/>
</dbReference>
<name>A0ABR7V5A8_9FLAO</name>
<dbReference type="Proteomes" id="UP001166021">
    <property type="component" value="Unassembled WGS sequence"/>
</dbReference>
<dbReference type="InterPro" id="IPR000014">
    <property type="entry name" value="PAS"/>
</dbReference>
<keyword evidence="3" id="KW-0597">Phosphoprotein</keyword>
<dbReference type="PROSITE" id="PS50109">
    <property type="entry name" value="HIS_KIN"/>
    <property type="match status" value="1"/>
</dbReference>
<comment type="catalytic activity">
    <reaction evidence="1">
        <text>ATP + protein L-histidine = ADP + protein N-phospho-L-histidine.</text>
        <dbReference type="EC" id="2.7.13.3"/>
    </reaction>
</comment>
<dbReference type="EC" id="2.7.13.3" evidence="2"/>
<evidence type="ECO:0000313" key="8">
    <source>
        <dbReference type="EMBL" id="MBD0779982.1"/>
    </source>
</evidence>
<evidence type="ECO:0000259" key="6">
    <source>
        <dbReference type="PROSITE" id="PS50109"/>
    </source>
</evidence>
<dbReference type="InterPro" id="IPR003661">
    <property type="entry name" value="HisK_dim/P_dom"/>
</dbReference>
<gene>
    <name evidence="8" type="ORF">HPE56_19460</name>
</gene>
<dbReference type="SMART" id="SM00091">
    <property type="entry name" value="PAS"/>
    <property type="match status" value="1"/>
</dbReference>
<dbReference type="SMART" id="SM00086">
    <property type="entry name" value="PAC"/>
    <property type="match status" value="1"/>
</dbReference>
<evidence type="ECO:0000313" key="9">
    <source>
        <dbReference type="Proteomes" id="UP001166021"/>
    </source>
</evidence>
<keyword evidence="4" id="KW-0808">Transferase</keyword>
<evidence type="ECO:0000256" key="2">
    <source>
        <dbReference type="ARBA" id="ARBA00012438"/>
    </source>
</evidence>
<dbReference type="SUPFAM" id="SSF55785">
    <property type="entry name" value="PYP-like sensor domain (PAS domain)"/>
    <property type="match status" value="1"/>
</dbReference>
<keyword evidence="5 8" id="KW-0418">Kinase</keyword>
<dbReference type="Gene3D" id="3.30.450.20">
    <property type="entry name" value="PAS domain"/>
    <property type="match status" value="1"/>
</dbReference>
<organism evidence="8 9">
    <name type="scientific">Maribacter aquimaris</name>
    <dbReference type="NCBI Taxonomy" id="2737171"/>
    <lineage>
        <taxon>Bacteria</taxon>
        <taxon>Pseudomonadati</taxon>
        <taxon>Bacteroidota</taxon>
        <taxon>Flavobacteriia</taxon>
        <taxon>Flavobacteriales</taxon>
        <taxon>Flavobacteriaceae</taxon>
        <taxon>Maribacter</taxon>
    </lineage>
</organism>
<evidence type="ECO:0000259" key="7">
    <source>
        <dbReference type="PROSITE" id="PS50112"/>
    </source>
</evidence>
<sequence>MYSQLAPFFDLSMDCLCIANYEGYFVNVNPALMQLLGYSEQELKSKLISEFIYGEDKERTASNRKNLTRNEALVNFENRYVCKSGEIVWLHWTAIPMDNERLIYAIAKDVTYKKELENERILHLSKLSQSNEKLKQLNYRTSHDLRSPVNNLISMVDLIDQSKIGDEETLEILSFIRLSAEGLKNSLNTYIDAFKVHDNSNDSLEEVVFDTTLRKVKGTIGTLIAKSQAEFQVDFSGLESVQFNSAYMESICLNFITNSIKYAQPQVSPVISISTEEKNGEKTFVYSDNGLGFDMDKVGHLIFNLNQRFHGNEDSKGVGLYLVYNHVTSLGGRISVDSKVNEGTAFTITFKA</sequence>
<dbReference type="InterPro" id="IPR036097">
    <property type="entry name" value="HisK_dim/P_sf"/>
</dbReference>
<dbReference type="InterPro" id="IPR036890">
    <property type="entry name" value="HATPase_C_sf"/>
</dbReference>
<keyword evidence="9" id="KW-1185">Reference proteome</keyword>
<reference evidence="8" key="1">
    <citation type="submission" date="2020-05" db="EMBL/GenBank/DDBJ databases">
        <title>The draft genome sequence of Maribacter sp. ANRC-HE7.</title>
        <authorList>
            <person name="Mu L."/>
        </authorList>
    </citation>
    <scope>NUCLEOTIDE SEQUENCE</scope>
    <source>
        <strain evidence="8">ANRC-HE7</strain>
    </source>
</reference>
<dbReference type="Pfam" id="PF08447">
    <property type="entry name" value="PAS_3"/>
    <property type="match status" value="1"/>
</dbReference>
<dbReference type="CDD" id="cd00082">
    <property type="entry name" value="HisKA"/>
    <property type="match status" value="1"/>
</dbReference>
<dbReference type="NCBIfam" id="TIGR00229">
    <property type="entry name" value="sensory_box"/>
    <property type="match status" value="1"/>
</dbReference>
<proteinExistence type="predicted"/>
<dbReference type="RefSeq" id="WP_188245413.1">
    <property type="nucleotide sequence ID" value="NZ_JABTCF010000017.1"/>
</dbReference>
<dbReference type="InterPro" id="IPR004358">
    <property type="entry name" value="Sig_transdc_His_kin-like_C"/>
</dbReference>
<evidence type="ECO:0000256" key="1">
    <source>
        <dbReference type="ARBA" id="ARBA00000085"/>
    </source>
</evidence>
<dbReference type="Gene3D" id="3.30.565.10">
    <property type="entry name" value="Histidine kinase-like ATPase, C-terminal domain"/>
    <property type="match status" value="1"/>
</dbReference>
<dbReference type="InterPro" id="IPR052162">
    <property type="entry name" value="Sensor_kinase/Photoreceptor"/>
</dbReference>
<dbReference type="PRINTS" id="PR00344">
    <property type="entry name" value="BCTRLSENSOR"/>
</dbReference>
<dbReference type="SUPFAM" id="SSF47384">
    <property type="entry name" value="Homodimeric domain of signal transducing histidine kinase"/>
    <property type="match status" value="1"/>
</dbReference>
<evidence type="ECO:0000256" key="4">
    <source>
        <dbReference type="ARBA" id="ARBA00022679"/>
    </source>
</evidence>
<dbReference type="InterPro" id="IPR035965">
    <property type="entry name" value="PAS-like_dom_sf"/>
</dbReference>
<dbReference type="GO" id="GO:0016301">
    <property type="term" value="F:kinase activity"/>
    <property type="evidence" value="ECO:0007669"/>
    <property type="project" value="UniProtKB-KW"/>
</dbReference>
<accession>A0ABR7V5A8</accession>
<evidence type="ECO:0000256" key="3">
    <source>
        <dbReference type="ARBA" id="ARBA00022553"/>
    </source>
</evidence>
<protein>
    <recommendedName>
        <fullName evidence="2">histidine kinase</fullName>
        <ecNumber evidence="2">2.7.13.3</ecNumber>
    </recommendedName>
</protein>
<dbReference type="EMBL" id="JABTCF010000017">
    <property type="protein sequence ID" value="MBD0779982.1"/>
    <property type="molecule type" value="Genomic_DNA"/>
</dbReference>
<dbReference type="Gene3D" id="1.10.287.130">
    <property type="match status" value="1"/>
</dbReference>
<feature type="domain" description="PAS" evidence="7">
    <location>
        <begin position="18"/>
        <end position="71"/>
    </location>
</feature>
<dbReference type="SUPFAM" id="SSF55874">
    <property type="entry name" value="ATPase domain of HSP90 chaperone/DNA topoisomerase II/histidine kinase"/>
    <property type="match status" value="1"/>
</dbReference>
<dbReference type="InterPro" id="IPR013655">
    <property type="entry name" value="PAS_fold_3"/>
</dbReference>
<dbReference type="PANTHER" id="PTHR43304:SF1">
    <property type="entry name" value="PAC DOMAIN-CONTAINING PROTEIN"/>
    <property type="match status" value="1"/>
</dbReference>
<evidence type="ECO:0000256" key="5">
    <source>
        <dbReference type="ARBA" id="ARBA00022777"/>
    </source>
</evidence>
<dbReference type="InterPro" id="IPR001610">
    <property type="entry name" value="PAC"/>
</dbReference>
<dbReference type="PROSITE" id="PS50112">
    <property type="entry name" value="PAS"/>
    <property type="match status" value="1"/>
</dbReference>
<feature type="domain" description="Histidine kinase" evidence="6">
    <location>
        <begin position="140"/>
        <end position="352"/>
    </location>
</feature>
<dbReference type="Pfam" id="PF02518">
    <property type="entry name" value="HATPase_c"/>
    <property type="match status" value="1"/>
</dbReference>